<feature type="transmembrane region" description="Helical" evidence="13">
    <location>
        <begin position="402"/>
        <end position="424"/>
    </location>
</feature>
<evidence type="ECO:0000256" key="2">
    <source>
        <dbReference type="ARBA" id="ARBA00009010"/>
    </source>
</evidence>
<evidence type="ECO:0000256" key="8">
    <source>
        <dbReference type="ARBA" id="ARBA00023315"/>
    </source>
</evidence>
<dbReference type="Proteomes" id="UP000236544">
    <property type="component" value="Unassembled WGS sequence"/>
</dbReference>
<dbReference type="Pfam" id="PF03062">
    <property type="entry name" value="MBOAT"/>
    <property type="match status" value="1"/>
</dbReference>
<reference evidence="15" key="1">
    <citation type="submission" date="2015-10" db="EMBL/GenBank/DDBJ databases">
        <authorList>
            <person name="Devillers H."/>
        </authorList>
    </citation>
    <scope>NUCLEOTIDE SEQUENCE [LARGE SCALE GENOMIC DNA]</scope>
</reference>
<evidence type="ECO:0000256" key="13">
    <source>
        <dbReference type="SAM" id="Phobius"/>
    </source>
</evidence>
<protein>
    <recommendedName>
        <fullName evidence="10">O-acyltransferase</fullName>
    </recommendedName>
</protein>
<feature type="region of interest" description="Disordered" evidence="12">
    <location>
        <begin position="22"/>
        <end position="51"/>
    </location>
</feature>
<evidence type="ECO:0000256" key="9">
    <source>
        <dbReference type="ARBA" id="ARBA00023568"/>
    </source>
</evidence>
<accession>A0A0P1L0E6</accession>
<evidence type="ECO:0000256" key="11">
    <source>
        <dbReference type="PIRSR" id="PIRSR000439-1"/>
    </source>
</evidence>
<name>A0A0P1L0E6_9SACH</name>
<dbReference type="EMBL" id="LN890527">
    <property type="protein sequence ID" value="CUS23352.1"/>
    <property type="molecule type" value="Genomic_DNA"/>
</dbReference>
<sequence length="562" mass="66368">MTKDPKRPKKVLTQEFEKIQEISKNTESRRPLPAVETGLEEYGSENEPKKKAEEPLFKSYAAVLHNKEKHRFHRQTGKMRSLFGDVGFDRRNTIMDNLVQSSLTETSFKGAGWGKLQREKGKEAVPPGTDPEKVFFNFSGFYVLFWMIVAFIVLRVGVDYYITHNGDLSQSEILRFMTTDLISVAMIDLVMYLCTYFVVFVQIGCKRKWITWNNLGWYLTSAYEVAFVLMFLYVAENVMKFHWVAKIFIFLHSLVLLMKMHSFAFYNGYLWNICAELEFSKKTLAKYKDYTLEDGFKEALEKSVEFCEFELSLQSHSVQFPDNLTLKGYFTYSMFPTVVYQIEYPRTEKIRWTYVFEKLCAIFGVIFVMMIVAQFFMYPIAMRAMAVRDAGMPIFWERIREWLYLLLKLVPSFIMMYLLVWYLIWDAILNCVAELTCFGDRYFYGDWWNCVSWDEFSRQWNVPVHQFLLRHVYHSSISFLQLNKTQATLMTFFLSSVVHELAMYVLFQKLRFYLFFLQMAQIPLVQLGNSRFLKSKKILGNALFWIGICTGPSLMCTLYLTF</sequence>
<dbReference type="GO" id="GO:0005789">
    <property type="term" value="C:endoplasmic reticulum membrane"/>
    <property type="evidence" value="ECO:0007669"/>
    <property type="project" value="UniProtKB-SubCell"/>
</dbReference>
<evidence type="ECO:0000256" key="5">
    <source>
        <dbReference type="ARBA" id="ARBA00022824"/>
    </source>
</evidence>
<evidence type="ECO:0000256" key="7">
    <source>
        <dbReference type="ARBA" id="ARBA00023136"/>
    </source>
</evidence>
<evidence type="ECO:0000256" key="3">
    <source>
        <dbReference type="ARBA" id="ARBA00022679"/>
    </source>
</evidence>
<feature type="transmembrane region" description="Helical" evidence="13">
    <location>
        <begin position="542"/>
        <end position="560"/>
    </location>
</feature>
<comment type="function">
    <text evidence="9">Sterol O-acyltransferase that catalyzes the formation of stery esters.</text>
</comment>
<keyword evidence="4 13" id="KW-0812">Transmembrane</keyword>
<comment type="similarity">
    <text evidence="2 10">Belongs to the membrane-bound acyltransferase family. Sterol o-acyltransferase subfamily.</text>
</comment>
<feature type="transmembrane region" description="Helical" evidence="13">
    <location>
        <begin position="215"/>
        <end position="235"/>
    </location>
</feature>
<dbReference type="InterPro" id="IPR014371">
    <property type="entry name" value="Oat_ACAT_DAG_ARE"/>
</dbReference>
<feature type="active site" evidence="11">
    <location>
        <position position="499"/>
    </location>
</feature>
<evidence type="ECO:0000313" key="15">
    <source>
        <dbReference type="Proteomes" id="UP000236544"/>
    </source>
</evidence>
<comment type="subcellular location">
    <subcellularLocation>
        <location evidence="1 10">Endoplasmic reticulum membrane</location>
        <topology evidence="1 10">Multi-pass membrane protein</topology>
    </subcellularLocation>
</comment>
<keyword evidence="8 10" id="KW-0012">Acyltransferase</keyword>
<keyword evidence="15" id="KW-1185">Reference proteome</keyword>
<keyword evidence="7 10" id="KW-0472">Membrane</keyword>
<dbReference type="PANTHER" id="PTHR10408">
    <property type="entry name" value="STEROL O-ACYLTRANSFERASE"/>
    <property type="match status" value="1"/>
</dbReference>
<proteinExistence type="inferred from homology"/>
<organism evidence="14 15">
    <name type="scientific">Lachancea quebecensis</name>
    <dbReference type="NCBI Taxonomy" id="1654605"/>
    <lineage>
        <taxon>Eukaryota</taxon>
        <taxon>Fungi</taxon>
        <taxon>Dikarya</taxon>
        <taxon>Ascomycota</taxon>
        <taxon>Saccharomycotina</taxon>
        <taxon>Saccharomycetes</taxon>
        <taxon>Saccharomycetales</taxon>
        <taxon>Saccharomycetaceae</taxon>
        <taxon>Lachancea</taxon>
    </lineage>
</organism>
<feature type="transmembrane region" description="Helical" evidence="13">
    <location>
        <begin position="182"/>
        <end position="203"/>
    </location>
</feature>
<evidence type="ECO:0000256" key="6">
    <source>
        <dbReference type="ARBA" id="ARBA00022989"/>
    </source>
</evidence>
<dbReference type="AlphaFoldDB" id="A0A0P1L0E6"/>
<evidence type="ECO:0000256" key="12">
    <source>
        <dbReference type="SAM" id="MobiDB-lite"/>
    </source>
</evidence>
<dbReference type="GO" id="GO:0008204">
    <property type="term" value="P:ergosterol metabolic process"/>
    <property type="evidence" value="ECO:0007669"/>
    <property type="project" value="TreeGrafter"/>
</dbReference>
<dbReference type="InterPro" id="IPR004299">
    <property type="entry name" value="MBOAT_fam"/>
</dbReference>
<feature type="transmembrane region" description="Helical" evidence="13">
    <location>
        <begin position="141"/>
        <end position="162"/>
    </location>
</feature>
<keyword evidence="5 10" id="KW-0256">Endoplasmic reticulum</keyword>
<evidence type="ECO:0000313" key="14">
    <source>
        <dbReference type="EMBL" id="CUS23352.1"/>
    </source>
</evidence>
<keyword evidence="6 13" id="KW-1133">Transmembrane helix</keyword>
<evidence type="ECO:0000256" key="10">
    <source>
        <dbReference type="PIRNR" id="PIRNR000439"/>
    </source>
</evidence>
<evidence type="ECO:0000256" key="1">
    <source>
        <dbReference type="ARBA" id="ARBA00004477"/>
    </source>
</evidence>
<gene>
    <name evidence="14" type="ORF">LAQU0_S09e02828g</name>
</gene>
<dbReference type="PANTHER" id="PTHR10408:SF23">
    <property type="entry name" value="STEROL O-ACYLTRANSFERASE 1-RELATED"/>
    <property type="match status" value="1"/>
</dbReference>
<dbReference type="OrthoDB" id="10039049at2759"/>
<dbReference type="GO" id="GO:0034737">
    <property type="term" value="F:ergosterol O-acyltransferase activity"/>
    <property type="evidence" value="ECO:0007669"/>
    <property type="project" value="TreeGrafter"/>
</dbReference>
<dbReference type="PIRSF" id="PIRSF000439">
    <property type="entry name" value="Oat_ACAT_DAG_ARE"/>
    <property type="match status" value="1"/>
</dbReference>
<keyword evidence="3 10" id="KW-0808">Transferase</keyword>
<evidence type="ECO:0000256" key="4">
    <source>
        <dbReference type="ARBA" id="ARBA00022692"/>
    </source>
</evidence>
<feature type="transmembrane region" description="Helical" evidence="13">
    <location>
        <begin position="359"/>
        <end position="382"/>
    </location>
</feature>